<evidence type="ECO:0000313" key="4">
    <source>
        <dbReference type="Proteomes" id="UP000036681"/>
    </source>
</evidence>
<sequence length="200" mass="19867">MSAKAAIVLATSGCLLVLLGCLASIVVLLYNLNTFYGDALGEINEFHMIANDAWKSMIEMESKSVPSIFGLFIKREKRQSLCNCQLAARNCPAGPPGPPGEPGPDGVDGPPGAPGGKGLDGISIGATVEVGCVKCEPGPPGPEGPLGPPGPPGPDGSPGVDGAPGTDGVPGIQGSAGDVGPTGEIHAILLSLTTNHLGSN</sequence>
<protein>
    <submittedName>
        <fullName evidence="5">Col_cuticle_N domain-containing protein</fullName>
    </submittedName>
</protein>
<dbReference type="GO" id="GO:0042302">
    <property type="term" value="F:structural constituent of cuticle"/>
    <property type="evidence" value="ECO:0007669"/>
    <property type="project" value="InterPro"/>
</dbReference>
<dbReference type="SMART" id="SM01088">
    <property type="entry name" value="Col_cuticle_N"/>
    <property type="match status" value="1"/>
</dbReference>
<dbReference type="PROSITE" id="PS51257">
    <property type="entry name" value="PROKAR_LIPOPROTEIN"/>
    <property type="match status" value="1"/>
</dbReference>
<dbReference type="Pfam" id="PF01391">
    <property type="entry name" value="Collagen"/>
    <property type="match status" value="1"/>
</dbReference>
<name>A0A0M3INX7_ASCLU</name>
<evidence type="ECO:0000259" key="3">
    <source>
        <dbReference type="SMART" id="SM01088"/>
    </source>
</evidence>
<dbReference type="Proteomes" id="UP000036681">
    <property type="component" value="Unplaced"/>
</dbReference>
<dbReference type="WBParaSite" id="ALUE_0002045501-mRNA-1">
    <property type="protein sequence ID" value="ALUE_0002045501-mRNA-1"/>
    <property type="gene ID" value="ALUE_0002045501"/>
</dbReference>
<evidence type="ECO:0000256" key="1">
    <source>
        <dbReference type="ARBA" id="ARBA00022737"/>
    </source>
</evidence>
<reference evidence="5" key="1">
    <citation type="submission" date="2017-02" db="UniProtKB">
        <authorList>
            <consortium name="WormBaseParasite"/>
        </authorList>
    </citation>
    <scope>IDENTIFICATION</scope>
</reference>
<dbReference type="InterPro" id="IPR008160">
    <property type="entry name" value="Collagen"/>
</dbReference>
<proteinExistence type="predicted"/>
<dbReference type="PANTHER" id="PTHR24637">
    <property type="entry name" value="COLLAGEN"/>
    <property type="match status" value="1"/>
</dbReference>
<keyword evidence="1" id="KW-0677">Repeat</keyword>
<dbReference type="Gene3D" id="1.20.5.320">
    <property type="entry name" value="6-Phosphogluconate Dehydrogenase, domain 3"/>
    <property type="match status" value="1"/>
</dbReference>
<feature type="domain" description="Nematode cuticle collagen N-terminal" evidence="3">
    <location>
        <begin position="7"/>
        <end position="57"/>
    </location>
</feature>
<dbReference type="Pfam" id="PF01484">
    <property type="entry name" value="Col_cuticle_N"/>
    <property type="match status" value="1"/>
</dbReference>
<organism evidence="4 5">
    <name type="scientific">Ascaris lumbricoides</name>
    <name type="common">Giant roundworm</name>
    <dbReference type="NCBI Taxonomy" id="6252"/>
    <lineage>
        <taxon>Eukaryota</taxon>
        <taxon>Metazoa</taxon>
        <taxon>Ecdysozoa</taxon>
        <taxon>Nematoda</taxon>
        <taxon>Chromadorea</taxon>
        <taxon>Rhabditida</taxon>
        <taxon>Spirurina</taxon>
        <taxon>Ascaridomorpha</taxon>
        <taxon>Ascaridoidea</taxon>
        <taxon>Ascarididae</taxon>
        <taxon>Ascaris</taxon>
    </lineage>
</organism>
<feature type="compositionally biased region" description="Pro residues" evidence="2">
    <location>
        <begin position="137"/>
        <end position="155"/>
    </location>
</feature>
<dbReference type="AlphaFoldDB" id="A0A0M3INX7"/>
<feature type="region of interest" description="Disordered" evidence="2">
    <location>
        <begin position="133"/>
        <end position="180"/>
    </location>
</feature>
<feature type="region of interest" description="Disordered" evidence="2">
    <location>
        <begin position="93"/>
        <end position="120"/>
    </location>
</feature>
<keyword evidence="4" id="KW-1185">Reference proteome</keyword>
<dbReference type="PANTHER" id="PTHR24637:SF308">
    <property type="entry name" value="COL_CUTICLE_N DOMAIN-CONTAINING PROTEIN"/>
    <property type="match status" value="1"/>
</dbReference>
<feature type="compositionally biased region" description="Pro residues" evidence="2">
    <location>
        <begin position="93"/>
        <end position="102"/>
    </location>
</feature>
<evidence type="ECO:0000256" key="2">
    <source>
        <dbReference type="SAM" id="MobiDB-lite"/>
    </source>
</evidence>
<accession>A0A0M3INX7</accession>
<dbReference type="InterPro" id="IPR002486">
    <property type="entry name" value="Col_cuticle_N"/>
</dbReference>
<evidence type="ECO:0000313" key="5">
    <source>
        <dbReference type="WBParaSite" id="ALUE_0002045501-mRNA-1"/>
    </source>
</evidence>